<dbReference type="InterPro" id="IPR038063">
    <property type="entry name" value="Transpep_catalytic_dom"/>
</dbReference>
<evidence type="ECO:0000256" key="6">
    <source>
        <dbReference type="ARBA" id="ARBA00023316"/>
    </source>
</evidence>
<dbReference type="GO" id="GO:0005576">
    <property type="term" value="C:extracellular region"/>
    <property type="evidence" value="ECO:0007669"/>
    <property type="project" value="TreeGrafter"/>
</dbReference>
<dbReference type="PANTHER" id="PTHR30582:SF2">
    <property type="entry name" value="L,D-TRANSPEPTIDASE YCIB-RELATED"/>
    <property type="match status" value="1"/>
</dbReference>
<comment type="pathway">
    <text evidence="1 7">Cell wall biogenesis; peptidoglycan biosynthesis.</text>
</comment>
<feature type="domain" description="L,D-TPase catalytic" evidence="9">
    <location>
        <begin position="138"/>
        <end position="272"/>
    </location>
</feature>
<evidence type="ECO:0000256" key="1">
    <source>
        <dbReference type="ARBA" id="ARBA00004752"/>
    </source>
</evidence>
<evidence type="ECO:0000256" key="8">
    <source>
        <dbReference type="SAM" id="SignalP"/>
    </source>
</evidence>
<dbReference type="SUPFAM" id="SSF141523">
    <property type="entry name" value="L,D-transpeptidase catalytic domain-like"/>
    <property type="match status" value="1"/>
</dbReference>
<keyword evidence="4 7" id="KW-0133">Cell shape</keyword>
<feature type="signal peptide" evidence="8">
    <location>
        <begin position="1"/>
        <end position="27"/>
    </location>
</feature>
<dbReference type="GO" id="GO:0016740">
    <property type="term" value="F:transferase activity"/>
    <property type="evidence" value="ECO:0007669"/>
    <property type="project" value="UniProtKB-KW"/>
</dbReference>
<comment type="similarity">
    <text evidence="2">Belongs to the YkuD family.</text>
</comment>
<evidence type="ECO:0000313" key="11">
    <source>
        <dbReference type="Proteomes" id="UP001155110"/>
    </source>
</evidence>
<dbReference type="EMBL" id="JANTZM010000025">
    <property type="protein sequence ID" value="MCS4159351.1"/>
    <property type="molecule type" value="Genomic_DNA"/>
</dbReference>
<evidence type="ECO:0000313" key="10">
    <source>
        <dbReference type="EMBL" id="MCS4159351.1"/>
    </source>
</evidence>
<dbReference type="PROSITE" id="PS52029">
    <property type="entry name" value="LD_TPASE"/>
    <property type="match status" value="1"/>
</dbReference>
<evidence type="ECO:0000256" key="2">
    <source>
        <dbReference type="ARBA" id="ARBA00005992"/>
    </source>
</evidence>
<dbReference type="PANTHER" id="PTHR30582">
    <property type="entry name" value="L,D-TRANSPEPTIDASE"/>
    <property type="match status" value="1"/>
</dbReference>
<dbReference type="Proteomes" id="UP001155110">
    <property type="component" value="Unassembled WGS sequence"/>
</dbReference>
<sequence>MTIQPHRLGSICLVLFAAIGSPLPAPAQGLIDQEAVGDLLSRNRQALNDLPAVHYNYYAFGAEHTNSIVARQRLYRHLGDGDVTAGRRRARTVALLNRTTRRQFSVGDTLVVPTRFGLDFRAYSPFPRYYVGGHEKQKLLVLNKDMQGWAAYEYGRLERWGIINTGALETPTPNGRFNVNWKEKKRLSSESPPGEEWWMYWVMNIHDGRGIHLHQYAMPTGGPTSHGCVRLVNSDAKWLYGWTEAWETTADASGSASRQGRLTDPGTMVLVLGEEPTGNPRPFRYKQRYPILRRVHLPAQPCHVPPGSPQQERRSC</sequence>
<keyword evidence="5 7" id="KW-0573">Peptidoglycan synthesis</keyword>
<organism evidence="10 11">
    <name type="scientific">Salinibacter ruber</name>
    <dbReference type="NCBI Taxonomy" id="146919"/>
    <lineage>
        <taxon>Bacteria</taxon>
        <taxon>Pseudomonadati</taxon>
        <taxon>Rhodothermota</taxon>
        <taxon>Rhodothermia</taxon>
        <taxon>Rhodothermales</taxon>
        <taxon>Salinibacteraceae</taxon>
        <taxon>Salinibacter</taxon>
    </lineage>
</organism>
<name>A0AAW5PC26_9BACT</name>
<evidence type="ECO:0000256" key="3">
    <source>
        <dbReference type="ARBA" id="ARBA00022679"/>
    </source>
</evidence>
<dbReference type="InterPro" id="IPR050979">
    <property type="entry name" value="LD-transpeptidase"/>
</dbReference>
<feature type="active site" description="Nucleophile" evidence="7">
    <location>
        <position position="228"/>
    </location>
</feature>
<dbReference type="Pfam" id="PF03734">
    <property type="entry name" value="YkuD"/>
    <property type="match status" value="1"/>
</dbReference>
<evidence type="ECO:0000256" key="4">
    <source>
        <dbReference type="ARBA" id="ARBA00022960"/>
    </source>
</evidence>
<dbReference type="GO" id="GO:0071972">
    <property type="term" value="F:peptidoglycan L,D-transpeptidase activity"/>
    <property type="evidence" value="ECO:0007669"/>
    <property type="project" value="TreeGrafter"/>
</dbReference>
<dbReference type="AlphaFoldDB" id="A0AAW5PC26"/>
<keyword evidence="3" id="KW-0808">Transferase</keyword>
<evidence type="ECO:0000259" key="9">
    <source>
        <dbReference type="PROSITE" id="PS52029"/>
    </source>
</evidence>
<protein>
    <recommendedName>
        <fullName evidence="9">L,D-TPase catalytic domain-containing protein</fullName>
    </recommendedName>
</protein>
<reference evidence="10" key="1">
    <citation type="submission" date="2022-08" db="EMBL/GenBank/DDBJ databases">
        <title>Genomic Encyclopedia of Type Strains, Phase V (KMG-V): Genome sequencing to study the core and pangenomes of soil and plant-associated prokaryotes.</title>
        <authorList>
            <person name="Whitman W."/>
        </authorList>
    </citation>
    <scope>NUCLEOTIDE SEQUENCE</scope>
    <source>
        <strain evidence="10">SP3002</strain>
    </source>
</reference>
<dbReference type="Gene3D" id="2.40.440.10">
    <property type="entry name" value="L,D-transpeptidase catalytic domain-like"/>
    <property type="match status" value="1"/>
</dbReference>
<dbReference type="CDD" id="cd16913">
    <property type="entry name" value="YkuD_like"/>
    <property type="match status" value="1"/>
</dbReference>
<feature type="active site" description="Proton donor/acceptor" evidence="7">
    <location>
        <position position="214"/>
    </location>
</feature>
<keyword evidence="8" id="KW-0732">Signal</keyword>
<dbReference type="InterPro" id="IPR005490">
    <property type="entry name" value="LD_TPept_cat_dom"/>
</dbReference>
<keyword evidence="6 7" id="KW-0961">Cell wall biogenesis/degradation</keyword>
<evidence type="ECO:0000256" key="7">
    <source>
        <dbReference type="PROSITE-ProRule" id="PRU01373"/>
    </source>
</evidence>
<feature type="chain" id="PRO_5043991994" description="L,D-TPase catalytic domain-containing protein" evidence="8">
    <location>
        <begin position="28"/>
        <end position="316"/>
    </location>
</feature>
<dbReference type="GO" id="GO:0018104">
    <property type="term" value="P:peptidoglycan-protein cross-linking"/>
    <property type="evidence" value="ECO:0007669"/>
    <property type="project" value="TreeGrafter"/>
</dbReference>
<dbReference type="RefSeq" id="WP_259060411.1">
    <property type="nucleotide sequence ID" value="NZ_JANTZM010000025.1"/>
</dbReference>
<accession>A0AAW5PC26</accession>
<dbReference type="GO" id="GO:0071555">
    <property type="term" value="P:cell wall organization"/>
    <property type="evidence" value="ECO:0007669"/>
    <property type="project" value="UniProtKB-UniRule"/>
</dbReference>
<gene>
    <name evidence="10" type="ORF">GGP99_003342</name>
</gene>
<proteinExistence type="inferred from homology"/>
<comment type="caution">
    <text evidence="10">The sequence shown here is derived from an EMBL/GenBank/DDBJ whole genome shotgun (WGS) entry which is preliminary data.</text>
</comment>
<dbReference type="GO" id="GO:0008360">
    <property type="term" value="P:regulation of cell shape"/>
    <property type="evidence" value="ECO:0007669"/>
    <property type="project" value="UniProtKB-UniRule"/>
</dbReference>
<evidence type="ECO:0000256" key="5">
    <source>
        <dbReference type="ARBA" id="ARBA00022984"/>
    </source>
</evidence>